<gene>
    <name evidence="2" type="ORF">DLAC_00444</name>
</gene>
<dbReference type="OMA" id="GFARTMH"/>
<organism evidence="2 3">
    <name type="scientific">Tieghemostelium lacteum</name>
    <name type="common">Slime mold</name>
    <name type="synonym">Dictyostelium lacteum</name>
    <dbReference type="NCBI Taxonomy" id="361077"/>
    <lineage>
        <taxon>Eukaryota</taxon>
        <taxon>Amoebozoa</taxon>
        <taxon>Evosea</taxon>
        <taxon>Eumycetozoa</taxon>
        <taxon>Dictyostelia</taxon>
        <taxon>Dictyosteliales</taxon>
        <taxon>Raperosteliaceae</taxon>
        <taxon>Tieghemostelium</taxon>
    </lineage>
</organism>
<feature type="domain" description="AB hydrolase-1" evidence="1">
    <location>
        <begin position="28"/>
        <end position="269"/>
    </location>
</feature>
<dbReference type="InParanoid" id="A0A152AA06"/>
<proteinExistence type="predicted"/>
<keyword evidence="3" id="KW-1185">Reference proteome</keyword>
<dbReference type="AlphaFoldDB" id="A0A152AA06"/>
<name>A0A152AA06_TIELA</name>
<evidence type="ECO:0000313" key="3">
    <source>
        <dbReference type="Proteomes" id="UP000076078"/>
    </source>
</evidence>
<dbReference type="Pfam" id="PF00561">
    <property type="entry name" value="Abhydrolase_1"/>
    <property type="match status" value="1"/>
</dbReference>
<accession>A0A152AA06</accession>
<dbReference type="EMBL" id="LODT01000001">
    <property type="protein sequence ID" value="KYR02961.1"/>
    <property type="molecule type" value="Genomic_DNA"/>
</dbReference>
<evidence type="ECO:0000259" key="1">
    <source>
        <dbReference type="Pfam" id="PF00561"/>
    </source>
</evidence>
<comment type="caution">
    <text evidence="2">The sequence shown here is derived from an EMBL/GenBank/DDBJ whole genome shotgun (WGS) entry which is preliminary data.</text>
</comment>
<dbReference type="STRING" id="361077.A0A152AA06"/>
<dbReference type="OrthoDB" id="17416at2759"/>
<dbReference type="SUPFAM" id="SSF53474">
    <property type="entry name" value="alpha/beta-Hydrolases"/>
    <property type="match status" value="1"/>
</dbReference>
<dbReference type="InterPro" id="IPR050471">
    <property type="entry name" value="AB_hydrolase"/>
</dbReference>
<dbReference type="PANTHER" id="PTHR43433:SF5">
    <property type="entry name" value="AB HYDROLASE-1 DOMAIN-CONTAINING PROTEIN"/>
    <property type="match status" value="1"/>
</dbReference>
<dbReference type="PRINTS" id="PR00111">
    <property type="entry name" value="ABHYDROLASE"/>
</dbReference>
<protein>
    <recommendedName>
        <fullName evidence="1">AB hydrolase-1 domain-containing protein</fullName>
    </recommendedName>
</protein>
<dbReference type="Proteomes" id="UP000076078">
    <property type="component" value="Unassembled WGS sequence"/>
</dbReference>
<dbReference type="InterPro" id="IPR029058">
    <property type="entry name" value="AB_hydrolase_fold"/>
</dbReference>
<dbReference type="InterPro" id="IPR000073">
    <property type="entry name" value="AB_hydrolase_1"/>
</dbReference>
<sequence length="285" mass="32103">MFLDIGKGRGPFTIYYELHGNPQSNVKIVLVNGFLTPCSEWYHQLDFLKEKDYEILVYDNRGIGKSGEPTSNYSSSDMAKDIIEIVDHLKWDKFNVVGISMGGMISLELSYLAKDRIKSLVLAVTHSGSLPPVRGMLTICQTLVTGDARKRGHLLLPVLYSQQYLDKLSLIEPTRTNRDVLVDSYVEKSKTQKPPGLRGVVGHIQTVMTHSVSTKRLKEIKDKNFPICIMTGTDDYLVKTSNSHYLREILTPAEFIVFDGAGHVINVENKIEFNEAIIKNINRSI</sequence>
<dbReference type="PANTHER" id="PTHR43433">
    <property type="entry name" value="HYDROLASE, ALPHA/BETA FOLD FAMILY PROTEIN"/>
    <property type="match status" value="1"/>
</dbReference>
<evidence type="ECO:0000313" key="2">
    <source>
        <dbReference type="EMBL" id="KYR02961.1"/>
    </source>
</evidence>
<dbReference type="Gene3D" id="3.40.50.1820">
    <property type="entry name" value="alpha/beta hydrolase"/>
    <property type="match status" value="1"/>
</dbReference>
<reference evidence="2 3" key="1">
    <citation type="submission" date="2015-12" db="EMBL/GenBank/DDBJ databases">
        <title>Dictyostelia acquired genes for synthesis and detection of signals that induce cell-type specialization by lateral gene transfer from prokaryotes.</title>
        <authorList>
            <person name="Gloeckner G."/>
            <person name="Schaap P."/>
        </authorList>
    </citation>
    <scope>NUCLEOTIDE SEQUENCE [LARGE SCALE GENOMIC DNA]</scope>
    <source>
        <strain evidence="2 3">TK</strain>
    </source>
</reference>